<evidence type="ECO:0000313" key="2">
    <source>
        <dbReference type="EMBL" id="KAL2088094.1"/>
    </source>
</evidence>
<reference evidence="2 3" key="1">
    <citation type="submission" date="2024-09" db="EMBL/GenBank/DDBJ databases">
        <title>A chromosome-level genome assembly of Gray's grenadier anchovy, Coilia grayii.</title>
        <authorList>
            <person name="Fu Z."/>
        </authorList>
    </citation>
    <scope>NUCLEOTIDE SEQUENCE [LARGE SCALE GENOMIC DNA]</scope>
    <source>
        <strain evidence="2">G4</strain>
        <tissue evidence="2">Muscle</tissue>
    </source>
</reference>
<keyword evidence="3" id="KW-1185">Reference proteome</keyword>
<name>A0ABD1JM14_9TELE</name>
<sequence>MLNSIARQHNEIRQLLEEKGQEHRFEGIQVEVLNGVGEFFSPFKHASEDLEGDRYPTINSVLLWSHRLRRHCEPRCGDPLYMQHIRRCAGELLDEKMIISPIHKIATFLSPRFKTLKMLAPDESLAVQAEARRLTTALIPALQAQKCTEKAQNVPGMEDTPDLIEPDEIQRYMQSHFNLEECSENVLGFWGAHSHDFPLLSMLARAVLCVPATSASSERAFSSAGRVLEARRNRLNPGTVDSILFLHSASKQP</sequence>
<evidence type="ECO:0000313" key="3">
    <source>
        <dbReference type="Proteomes" id="UP001591681"/>
    </source>
</evidence>
<dbReference type="PANTHER" id="PTHR46481:SF9">
    <property type="entry name" value="ZINC FINGER BED DOMAIN-CONTAINING PROTEIN 1-LIKE"/>
    <property type="match status" value="1"/>
</dbReference>
<dbReference type="InterPro" id="IPR012337">
    <property type="entry name" value="RNaseH-like_sf"/>
</dbReference>
<proteinExistence type="predicted"/>
<dbReference type="AlphaFoldDB" id="A0ABD1JM14"/>
<organism evidence="2 3">
    <name type="scientific">Coilia grayii</name>
    <name type="common">Gray's grenadier anchovy</name>
    <dbReference type="NCBI Taxonomy" id="363190"/>
    <lineage>
        <taxon>Eukaryota</taxon>
        <taxon>Metazoa</taxon>
        <taxon>Chordata</taxon>
        <taxon>Craniata</taxon>
        <taxon>Vertebrata</taxon>
        <taxon>Euteleostomi</taxon>
        <taxon>Actinopterygii</taxon>
        <taxon>Neopterygii</taxon>
        <taxon>Teleostei</taxon>
        <taxon>Clupei</taxon>
        <taxon>Clupeiformes</taxon>
        <taxon>Clupeoidei</taxon>
        <taxon>Engraulidae</taxon>
        <taxon>Coilinae</taxon>
        <taxon>Coilia</taxon>
    </lineage>
</organism>
<accession>A0ABD1JM14</accession>
<dbReference type="Pfam" id="PF05699">
    <property type="entry name" value="Dimer_Tnp_hAT"/>
    <property type="match status" value="1"/>
</dbReference>
<dbReference type="InterPro" id="IPR052035">
    <property type="entry name" value="ZnF_BED_domain_contain"/>
</dbReference>
<dbReference type="InterPro" id="IPR008906">
    <property type="entry name" value="HATC_C_dom"/>
</dbReference>
<dbReference type="SUPFAM" id="SSF53098">
    <property type="entry name" value="Ribonuclease H-like"/>
    <property type="match status" value="1"/>
</dbReference>
<dbReference type="PANTHER" id="PTHR46481">
    <property type="entry name" value="ZINC FINGER BED DOMAIN-CONTAINING PROTEIN 4"/>
    <property type="match status" value="1"/>
</dbReference>
<protein>
    <recommendedName>
        <fullName evidence="1">HAT C-terminal dimerisation domain-containing protein</fullName>
    </recommendedName>
</protein>
<gene>
    <name evidence="2" type="ORF">ACEWY4_016922</name>
</gene>
<comment type="caution">
    <text evidence="2">The sequence shown here is derived from an EMBL/GenBank/DDBJ whole genome shotgun (WGS) entry which is preliminary data.</text>
</comment>
<dbReference type="Proteomes" id="UP001591681">
    <property type="component" value="Unassembled WGS sequence"/>
</dbReference>
<dbReference type="EMBL" id="JBHFQA010000014">
    <property type="protein sequence ID" value="KAL2088094.1"/>
    <property type="molecule type" value="Genomic_DNA"/>
</dbReference>
<evidence type="ECO:0000259" key="1">
    <source>
        <dbReference type="Pfam" id="PF05699"/>
    </source>
</evidence>
<feature type="domain" description="HAT C-terminal dimerisation" evidence="1">
    <location>
        <begin position="168"/>
        <end position="248"/>
    </location>
</feature>